<name>A0A9W7AZW6_9STRA</name>
<keyword evidence="3" id="KW-1185">Reference proteome</keyword>
<keyword evidence="1" id="KW-0812">Transmembrane</keyword>
<gene>
    <name evidence="2" type="ORF">TrST_g10616</name>
</gene>
<feature type="transmembrane region" description="Helical" evidence="1">
    <location>
        <begin position="293"/>
        <end position="314"/>
    </location>
</feature>
<evidence type="ECO:0000313" key="2">
    <source>
        <dbReference type="EMBL" id="GMH78023.1"/>
    </source>
</evidence>
<dbReference type="Proteomes" id="UP001165085">
    <property type="component" value="Unassembled WGS sequence"/>
</dbReference>
<feature type="transmembrane region" description="Helical" evidence="1">
    <location>
        <begin position="140"/>
        <end position="167"/>
    </location>
</feature>
<dbReference type="EMBL" id="BRXY01000216">
    <property type="protein sequence ID" value="GMH78023.1"/>
    <property type="molecule type" value="Genomic_DNA"/>
</dbReference>
<accession>A0A9W7AZW6</accession>
<evidence type="ECO:0000313" key="3">
    <source>
        <dbReference type="Proteomes" id="UP001165085"/>
    </source>
</evidence>
<feature type="transmembrane region" description="Helical" evidence="1">
    <location>
        <begin position="250"/>
        <end position="272"/>
    </location>
</feature>
<evidence type="ECO:0000256" key="1">
    <source>
        <dbReference type="SAM" id="Phobius"/>
    </source>
</evidence>
<dbReference type="OrthoDB" id="197540at2759"/>
<sequence>MVRGIVRPSGTHDRTRLALLEVYGIALLSLADMVTDIFMTLRYFESSETYSFAYATAACVSLNLGFQSLCTVIVNKNQRKSKLLKELAIVWCLMKPAVDTHRVVNKAEQKDALVVPQTELTGSRTCEMLFESVPSTVIQLLAIFAGNTSTIAVFSLLVSISTSAFISAQMSYEWDTSEQERKNNPRFFGYIPMNGVAKVKIAALLFLTSTFNLVIRALSCVIFVQNGIGIAVFCAELLLYFFVKLARGDFLYWLPVYGAAGVIVAALERCVVKLTVDWIFLIQFRHPKEVGGVYWFFSLCLTIIMGVASALAYKENENEENTLEEGFVRTAMAGCCTGLVLSFGAFLISIKREYVWTFFDTNTSCTSIQETFLKSDDDAAKFNIFNNSEVKWRWQIGDDVKDWFKERMNVWMEEVSEEGDVFYNDFRKSKVPKWVLDED</sequence>
<feature type="transmembrane region" description="Helical" evidence="1">
    <location>
        <begin position="50"/>
        <end position="74"/>
    </location>
</feature>
<proteinExistence type="predicted"/>
<protein>
    <submittedName>
        <fullName evidence="2">Uncharacterized protein</fullName>
    </submittedName>
</protein>
<feature type="transmembrane region" description="Helical" evidence="1">
    <location>
        <begin position="326"/>
        <end position="348"/>
    </location>
</feature>
<feature type="transmembrane region" description="Helical" evidence="1">
    <location>
        <begin position="20"/>
        <end position="44"/>
    </location>
</feature>
<dbReference type="AlphaFoldDB" id="A0A9W7AZW6"/>
<organism evidence="2 3">
    <name type="scientific">Triparma strigata</name>
    <dbReference type="NCBI Taxonomy" id="1606541"/>
    <lineage>
        <taxon>Eukaryota</taxon>
        <taxon>Sar</taxon>
        <taxon>Stramenopiles</taxon>
        <taxon>Ochrophyta</taxon>
        <taxon>Bolidophyceae</taxon>
        <taxon>Parmales</taxon>
        <taxon>Triparmaceae</taxon>
        <taxon>Triparma</taxon>
    </lineage>
</organism>
<feature type="transmembrane region" description="Helical" evidence="1">
    <location>
        <begin position="220"/>
        <end position="243"/>
    </location>
</feature>
<reference evidence="3" key="1">
    <citation type="journal article" date="2023" name="Commun. Biol.">
        <title>Genome analysis of Parmales, the sister group of diatoms, reveals the evolutionary specialization of diatoms from phago-mixotrophs to photoautotrophs.</title>
        <authorList>
            <person name="Ban H."/>
            <person name="Sato S."/>
            <person name="Yoshikawa S."/>
            <person name="Yamada K."/>
            <person name="Nakamura Y."/>
            <person name="Ichinomiya M."/>
            <person name="Sato N."/>
            <person name="Blanc-Mathieu R."/>
            <person name="Endo H."/>
            <person name="Kuwata A."/>
            <person name="Ogata H."/>
        </authorList>
    </citation>
    <scope>NUCLEOTIDE SEQUENCE [LARGE SCALE GENOMIC DNA]</scope>
    <source>
        <strain evidence="3">NIES 3701</strain>
    </source>
</reference>
<comment type="caution">
    <text evidence="2">The sequence shown here is derived from an EMBL/GenBank/DDBJ whole genome shotgun (WGS) entry which is preliminary data.</text>
</comment>
<feature type="transmembrane region" description="Helical" evidence="1">
    <location>
        <begin position="187"/>
        <end position="208"/>
    </location>
</feature>
<keyword evidence="1" id="KW-0472">Membrane</keyword>
<keyword evidence="1" id="KW-1133">Transmembrane helix</keyword>